<evidence type="ECO:0000259" key="3">
    <source>
        <dbReference type="PROSITE" id="PS51499"/>
    </source>
</evidence>
<keyword evidence="5" id="KW-1185">Reference proteome</keyword>
<dbReference type="GO" id="GO:0003723">
    <property type="term" value="F:RNA binding"/>
    <property type="evidence" value="ECO:0007669"/>
    <property type="project" value="InterPro"/>
</dbReference>
<evidence type="ECO:0000256" key="1">
    <source>
        <dbReference type="SAM" id="Coils"/>
    </source>
</evidence>
<reference evidence="4 5" key="1">
    <citation type="submission" date="2020-08" db="EMBL/GenBank/DDBJ databases">
        <title>Plant Genome Project.</title>
        <authorList>
            <person name="Zhang R.-G."/>
        </authorList>
    </citation>
    <scope>NUCLEOTIDE SEQUENCE [LARGE SCALE GENOMIC DNA]</scope>
    <source>
        <strain evidence="4">WSP0</strain>
        <tissue evidence="4">Leaf</tissue>
    </source>
</reference>
<feature type="coiled-coil region" evidence="1">
    <location>
        <begin position="25"/>
        <end position="59"/>
    </location>
</feature>
<dbReference type="Pfam" id="PF05634">
    <property type="entry name" value="APO_RNA-bind"/>
    <property type="match status" value="1"/>
</dbReference>
<dbReference type="PROSITE" id="PS51499">
    <property type="entry name" value="APO"/>
    <property type="match status" value="1"/>
</dbReference>
<comment type="caution">
    <text evidence="4">The sequence shown here is derived from an EMBL/GenBank/DDBJ whole genome shotgun (WGS) entry which is preliminary data.</text>
</comment>
<evidence type="ECO:0000313" key="5">
    <source>
        <dbReference type="Proteomes" id="UP000823749"/>
    </source>
</evidence>
<feature type="domain" description="APO" evidence="3">
    <location>
        <begin position="186"/>
        <end position="272"/>
    </location>
</feature>
<keyword evidence="1" id="KW-0175">Coiled coil</keyword>
<gene>
    <name evidence="4" type="ORF">RHGRI_036985</name>
</gene>
<feature type="compositionally biased region" description="Basic and acidic residues" evidence="2">
    <location>
        <begin position="76"/>
        <end position="89"/>
    </location>
</feature>
<dbReference type="Proteomes" id="UP000823749">
    <property type="component" value="Chromosome 13"/>
</dbReference>
<name>A0AAV6HR57_9ERIC</name>
<dbReference type="InterPro" id="IPR023342">
    <property type="entry name" value="APO_dom"/>
</dbReference>
<protein>
    <recommendedName>
        <fullName evidence="3">APO domain-containing protein</fullName>
    </recommendedName>
</protein>
<dbReference type="AlphaFoldDB" id="A0AAV6HR57"/>
<accession>A0AAV6HR57</accession>
<proteinExistence type="predicted"/>
<evidence type="ECO:0000313" key="4">
    <source>
        <dbReference type="EMBL" id="KAG5516119.1"/>
    </source>
</evidence>
<sequence>MANGVEGSNHPNDEERGVQALWAYVHAQEAAVQEQKRANEQNQQQFDEVRRTLAEMQQSFARLYLGGHRDRDLGRVRVNENLPRGRPDDGNDPINLRRQPAYVDDSSDEELGNNSVANLDGIKELDHLCALFTSGLSNIGLPRKLMKSGQKPWVTRLVPVAHEVFAARAVLLSCVSRIAANVPIHVCSLCGEVHVAVGHSPHKIKTCNVVGSPTNKEHCWERGAVEHVMPLVESSHLYDRLGRAVSHNERLLVDRIPALMELCIQAGVDIPEYPTRRREFPIYCVAGRMLYFERRFPKDDLSCAEIKTYGFWEKTQKLSEDEKSLNFPYDDNVQGVSS</sequence>
<organism evidence="4 5">
    <name type="scientific">Rhododendron griersonianum</name>
    <dbReference type="NCBI Taxonomy" id="479676"/>
    <lineage>
        <taxon>Eukaryota</taxon>
        <taxon>Viridiplantae</taxon>
        <taxon>Streptophyta</taxon>
        <taxon>Embryophyta</taxon>
        <taxon>Tracheophyta</taxon>
        <taxon>Spermatophyta</taxon>
        <taxon>Magnoliopsida</taxon>
        <taxon>eudicotyledons</taxon>
        <taxon>Gunneridae</taxon>
        <taxon>Pentapetalae</taxon>
        <taxon>asterids</taxon>
        <taxon>Ericales</taxon>
        <taxon>Ericaceae</taxon>
        <taxon>Ericoideae</taxon>
        <taxon>Rhodoreae</taxon>
        <taxon>Rhododendron</taxon>
    </lineage>
</organism>
<feature type="region of interest" description="Disordered" evidence="2">
    <location>
        <begin position="76"/>
        <end position="110"/>
    </location>
</feature>
<dbReference type="EMBL" id="JACTNZ010000013">
    <property type="protein sequence ID" value="KAG5516119.1"/>
    <property type="molecule type" value="Genomic_DNA"/>
</dbReference>
<evidence type="ECO:0000256" key="2">
    <source>
        <dbReference type="SAM" id="MobiDB-lite"/>
    </source>
</evidence>